<protein>
    <submittedName>
        <fullName evidence="1">Uncharacterized protein</fullName>
    </submittedName>
</protein>
<keyword evidence="2" id="KW-1185">Reference proteome</keyword>
<gene>
    <name evidence="1" type="ORF">L228DRAFT_80713</name>
</gene>
<proteinExistence type="predicted"/>
<dbReference type="GeneID" id="28902011"/>
<dbReference type="InParanoid" id="A0A165J2S5"/>
<reference evidence="1 2" key="1">
    <citation type="journal article" date="2016" name="Fungal Biol.">
        <title>The genome of Xylona heveae provides a window into fungal endophytism.</title>
        <authorList>
            <person name="Gazis R."/>
            <person name="Kuo A."/>
            <person name="Riley R."/>
            <person name="LaButti K."/>
            <person name="Lipzen A."/>
            <person name="Lin J."/>
            <person name="Amirebrahimi M."/>
            <person name="Hesse C.N."/>
            <person name="Spatafora J.W."/>
            <person name="Henrissat B."/>
            <person name="Hainaut M."/>
            <person name="Grigoriev I.V."/>
            <person name="Hibbett D.S."/>
        </authorList>
    </citation>
    <scope>NUCLEOTIDE SEQUENCE [LARGE SCALE GENOMIC DNA]</scope>
    <source>
        <strain evidence="1 2">TC161</strain>
    </source>
</reference>
<dbReference type="RefSeq" id="XP_018191205.1">
    <property type="nucleotide sequence ID" value="XM_018336874.1"/>
</dbReference>
<accession>A0A165J2S5</accession>
<organism evidence="1 2">
    <name type="scientific">Xylona heveae (strain CBS 132557 / TC161)</name>
    <dbReference type="NCBI Taxonomy" id="1328760"/>
    <lineage>
        <taxon>Eukaryota</taxon>
        <taxon>Fungi</taxon>
        <taxon>Dikarya</taxon>
        <taxon>Ascomycota</taxon>
        <taxon>Pezizomycotina</taxon>
        <taxon>Xylonomycetes</taxon>
        <taxon>Xylonales</taxon>
        <taxon>Xylonaceae</taxon>
        <taxon>Xylona</taxon>
    </lineage>
</organism>
<dbReference type="EMBL" id="KV407455">
    <property type="protein sequence ID" value="KZF25650.1"/>
    <property type="molecule type" value="Genomic_DNA"/>
</dbReference>
<dbReference type="AlphaFoldDB" id="A0A165J2S5"/>
<name>A0A165J2S5_XYLHT</name>
<sequence length="78" mass="8661">MCLQQLARTGLELTFFFSFPKLRAYLEYIALIVVFLSECRSACGVQPAYISGPVLLCDTPALASLQLSLQRRTHPAIV</sequence>
<evidence type="ECO:0000313" key="2">
    <source>
        <dbReference type="Proteomes" id="UP000076632"/>
    </source>
</evidence>
<dbReference type="Proteomes" id="UP000076632">
    <property type="component" value="Unassembled WGS sequence"/>
</dbReference>
<evidence type="ECO:0000313" key="1">
    <source>
        <dbReference type="EMBL" id="KZF25650.1"/>
    </source>
</evidence>